<dbReference type="InterPro" id="IPR016181">
    <property type="entry name" value="Acyl_CoA_acyltransferase"/>
</dbReference>
<proteinExistence type="predicted"/>
<dbReference type="EMBL" id="BAABLP010000004">
    <property type="protein sequence ID" value="GAA4749133.1"/>
    <property type="molecule type" value="Genomic_DNA"/>
</dbReference>
<dbReference type="PANTHER" id="PTHR43626:SF4">
    <property type="entry name" value="GCN5-RELATED N-ACETYLTRANSFERASE 2, CHLOROPLASTIC"/>
    <property type="match status" value="1"/>
</dbReference>
<keyword evidence="2" id="KW-0012">Acyltransferase</keyword>
<keyword evidence="1" id="KW-0808">Transferase</keyword>
<dbReference type="Pfam" id="PF00583">
    <property type="entry name" value="Acetyltransf_1"/>
    <property type="match status" value="1"/>
</dbReference>
<comment type="caution">
    <text evidence="4">The sequence shown here is derived from an EMBL/GenBank/DDBJ whole genome shotgun (WGS) entry which is preliminary data.</text>
</comment>
<evidence type="ECO:0000259" key="3">
    <source>
        <dbReference type="PROSITE" id="PS51186"/>
    </source>
</evidence>
<accession>A0ABP8Z802</accession>
<evidence type="ECO:0000256" key="1">
    <source>
        <dbReference type="ARBA" id="ARBA00022679"/>
    </source>
</evidence>
<dbReference type="CDD" id="cd04301">
    <property type="entry name" value="NAT_SF"/>
    <property type="match status" value="1"/>
</dbReference>
<dbReference type="InterPro" id="IPR000182">
    <property type="entry name" value="GNAT_dom"/>
</dbReference>
<evidence type="ECO:0000313" key="5">
    <source>
        <dbReference type="Proteomes" id="UP001500121"/>
    </source>
</evidence>
<evidence type="ECO:0000256" key="2">
    <source>
        <dbReference type="ARBA" id="ARBA00023315"/>
    </source>
</evidence>
<dbReference type="NCBIfam" id="NF005921">
    <property type="entry name" value="PRK07922.1"/>
    <property type="match status" value="1"/>
</dbReference>
<dbReference type="RefSeq" id="WP_345481202.1">
    <property type="nucleotide sequence ID" value="NZ_BAABLP010000004.1"/>
</dbReference>
<dbReference type="PANTHER" id="PTHR43626">
    <property type="entry name" value="ACYL-COA N-ACYLTRANSFERASE"/>
    <property type="match status" value="1"/>
</dbReference>
<dbReference type="SUPFAM" id="SSF55729">
    <property type="entry name" value="Acyl-CoA N-acyltransferases (Nat)"/>
    <property type="match status" value="1"/>
</dbReference>
<evidence type="ECO:0000313" key="4">
    <source>
        <dbReference type="EMBL" id="GAA4749133.1"/>
    </source>
</evidence>
<dbReference type="InterPro" id="IPR045039">
    <property type="entry name" value="NSI-like"/>
</dbReference>
<dbReference type="Gene3D" id="3.40.630.30">
    <property type="match status" value="1"/>
</dbReference>
<protein>
    <submittedName>
        <fullName evidence="4">Amino-acid N-acetyltransferase</fullName>
    </submittedName>
</protein>
<dbReference type="Proteomes" id="UP001500121">
    <property type="component" value="Unassembled WGS sequence"/>
</dbReference>
<sequence>MPEPSFFVRRARVKDVPEIQRLVGPLVEQRILLGKDSAVFYGAVQEFRIAEDADTGAVVGCGALHVMWDDLAEVRTLAVDPGWRRRRVGHALVERLEEDAEELGVNKLFCLTFEVDFFAAHGYAPVGEGIVGPDVVFELARSGDEGVAEFLDLARVKPNTLGNTRMLKVLGPAIPGPPHV</sequence>
<gene>
    <name evidence="4" type="ORF">GCM10025783_21700</name>
</gene>
<reference evidence="5" key="1">
    <citation type="journal article" date="2019" name="Int. J. Syst. Evol. Microbiol.">
        <title>The Global Catalogue of Microorganisms (GCM) 10K type strain sequencing project: providing services to taxonomists for standard genome sequencing and annotation.</title>
        <authorList>
            <consortium name="The Broad Institute Genomics Platform"/>
            <consortium name="The Broad Institute Genome Sequencing Center for Infectious Disease"/>
            <person name="Wu L."/>
            <person name="Ma J."/>
        </authorList>
    </citation>
    <scope>NUCLEOTIDE SEQUENCE [LARGE SCALE GENOMIC DNA]</scope>
    <source>
        <strain evidence="5">JCM 19015</strain>
    </source>
</reference>
<name>A0ABP8Z802_9MICO</name>
<organism evidence="4 5">
    <name type="scientific">Amnibacterium soli</name>
    <dbReference type="NCBI Taxonomy" id="1282736"/>
    <lineage>
        <taxon>Bacteria</taxon>
        <taxon>Bacillati</taxon>
        <taxon>Actinomycetota</taxon>
        <taxon>Actinomycetes</taxon>
        <taxon>Micrococcales</taxon>
        <taxon>Microbacteriaceae</taxon>
        <taxon>Amnibacterium</taxon>
    </lineage>
</organism>
<keyword evidence="5" id="KW-1185">Reference proteome</keyword>
<feature type="domain" description="N-acetyltransferase" evidence="3">
    <location>
        <begin position="6"/>
        <end position="142"/>
    </location>
</feature>
<dbReference type="PROSITE" id="PS51186">
    <property type="entry name" value="GNAT"/>
    <property type="match status" value="1"/>
</dbReference>